<dbReference type="Proteomes" id="UP000694845">
    <property type="component" value="Unplaced"/>
</dbReference>
<dbReference type="GO" id="GO:0016020">
    <property type="term" value="C:membrane"/>
    <property type="evidence" value="ECO:0007669"/>
    <property type="project" value="UniProtKB-SubCell"/>
</dbReference>
<evidence type="ECO:0000313" key="12">
    <source>
        <dbReference type="RefSeq" id="XP_022103515.1"/>
    </source>
</evidence>
<dbReference type="CDD" id="cd03250">
    <property type="entry name" value="ABCC_MRP_domain1"/>
    <property type="match status" value="1"/>
</dbReference>
<dbReference type="GO" id="GO:0140359">
    <property type="term" value="F:ABC-type transporter activity"/>
    <property type="evidence" value="ECO:0007669"/>
    <property type="project" value="InterPro"/>
</dbReference>
<dbReference type="PANTHER" id="PTHR24223">
    <property type="entry name" value="ATP-BINDING CASSETTE SUB-FAMILY C"/>
    <property type="match status" value="1"/>
</dbReference>
<dbReference type="OrthoDB" id="6500128at2759"/>
<keyword evidence="3 8" id="KW-0812">Transmembrane</keyword>
<dbReference type="PROSITE" id="PS00211">
    <property type="entry name" value="ABC_TRANSPORTER_1"/>
    <property type="match status" value="2"/>
</dbReference>
<dbReference type="InterPro" id="IPR036640">
    <property type="entry name" value="ABC1_TM_sf"/>
</dbReference>
<evidence type="ECO:0000256" key="6">
    <source>
        <dbReference type="ARBA" id="ARBA00022989"/>
    </source>
</evidence>
<dbReference type="Pfam" id="PF00664">
    <property type="entry name" value="ABC_membrane"/>
    <property type="match status" value="1"/>
</dbReference>
<dbReference type="FunFam" id="1.20.1560.10:FF:000010">
    <property type="entry name" value="Multidrug resistance-associated ABC transporter"/>
    <property type="match status" value="1"/>
</dbReference>
<feature type="transmembrane region" description="Helical" evidence="8">
    <location>
        <begin position="521"/>
        <end position="541"/>
    </location>
</feature>
<dbReference type="AlphaFoldDB" id="A0A8B7ZF84"/>
<proteinExistence type="predicted"/>
<evidence type="ECO:0000259" key="9">
    <source>
        <dbReference type="PROSITE" id="PS50893"/>
    </source>
</evidence>
<gene>
    <name evidence="12" type="primary">LOC110986170</name>
</gene>
<dbReference type="GO" id="GO:0016887">
    <property type="term" value="F:ATP hydrolysis activity"/>
    <property type="evidence" value="ECO:0007669"/>
    <property type="project" value="InterPro"/>
</dbReference>
<dbReference type="PANTHER" id="PTHR24223:SF461">
    <property type="entry name" value="ATP-BINDING CASSETTE SUB-FAMILY C MEMBER SUR"/>
    <property type="match status" value="1"/>
</dbReference>
<keyword evidence="2" id="KW-0813">Transport</keyword>
<feature type="domain" description="ABC transporter" evidence="9">
    <location>
        <begin position="608"/>
        <end position="842"/>
    </location>
</feature>
<dbReference type="SMART" id="SM00382">
    <property type="entry name" value="AAA"/>
    <property type="match status" value="2"/>
</dbReference>
<feature type="transmembrane region" description="Helical" evidence="8">
    <location>
        <begin position="287"/>
        <end position="312"/>
    </location>
</feature>
<evidence type="ECO:0000256" key="5">
    <source>
        <dbReference type="ARBA" id="ARBA00022840"/>
    </source>
</evidence>
<feature type="transmembrane region" description="Helical" evidence="8">
    <location>
        <begin position="428"/>
        <end position="445"/>
    </location>
</feature>
<keyword evidence="6 8" id="KW-1133">Transmembrane helix</keyword>
<accession>A0A8B7ZF84</accession>
<dbReference type="Gene3D" id="1.20.1560.10">
    <property type="entry name" value="ABC transporter type 1, transmembrane domain"/>
    <property type="match status" value="1"/>
</dbReference>
<dbReference type="InterPro" id="IPR003439">
    <property type="entry name" value="ABC_transporter-like_ATP-bd"/>
</dbReference>
<dbReference type="GeneID" id="110986170"/>
<dbReference type="Gene3D" id="3.40.50.300">
    <property type="entry name" value="P-loop containing nucleotide triphosphate hydrolases"/>
    <property type="match status" value="2"/>
</dbReference>
<evidence type="ECO:0000313" key="11">
    <source>
        <dbReference type="Proteomes" id="UP000694845"/>
    </source>
</evidence>
<dbReference type="GO" id="GO:0005524">
    <property type="term" value="F:ATP binding"/>
    <property type="evidence" value="ECO:0007669"/>
    <property type="project" value="UniProtKB-KW"/>
</dbReference>
<keyword evidence="5" id="KW-0067">ATP-binding</keyword>
<evidence type="ECO:0000256" key="8">
    <source>
        <dbReference type="SAM" id="Phobius"/>
    </source>
</evidence>
<evidence type="ECO:0000256" key="7">
    <source>
        <dbReference type="ARBA" id="ARBA00023136"/>
    </source>
</evidence>
<sequence>MSDINIEIPAGKLTMIIGQVGCGKSSLLSAILGEMTTISGKVEINREKGSIALAAQKPWLVNASLQDNILFSRELDQQRYKGVINACALSPDIEILPGGDQTEIGEKGINLSGGQKQRVSVARTMYSGRDIIILDDPLSALDVHVGRHLFEEGIVSWLLNNNQTVILVTHQLQYLRRADLIIHLKDGRVAAMGGLDDLNKADPETYSSWSQAVAQEKEEAEAGLDSEHVGEAEEEREALKRQLSKKGSFIKSMSKEEEKSDGKLIETEEQAQGSVSFKVYFYYMRSAGWAAIAFVLFLRSATAALTIGNSFWLSAWSEAGLSNSSRTTGEYLGGYAGLSVATIVGQIVSYTSLVMAALIASTGLHQNMLRNVIRAPLRFFDTTPIGRILNRFSSDLQMVDTRLGQSLSSLLSCFFQCLSAIIVNTVVMPFFIVFVIPIAICYYFVQKYFITTSRELQRIDSTSKSPIFAYFSETLGGLSTIRAYGEEQRFYNTLIYRIDRNLRPYLYLQAANRWLGTRLELIGTLIVLLAGLSTLVGALTFNVDPSLVGLGITYSLQIAGYLNWLVRNVADTELQMNSVERIKFYTDVDTEPYEGKAPVSDWPMEGDIRFEDVSVRYAKDLDAVLKRISLCFKKGEKVGICGRTGSGKSTLTLALLRVIDIFEGRILIDGVDISTVPLTILRSKLSIIPQDPVLFTGSIRVNLDPDMKRSDEELWEALEIAQLKDVVSQLEDGLESKVTEGGENFSVGQRQLFCLARAFLRKSRILVMDEATASIDLETDKILQNVVATAFADRTVITIAHRIATIMDSDSILVLDDGRVAEYGSPSELLADENGLFASLVKE</sequence>
<feature type="transmembrane region" description="Helical" evidence="8">
    <location>
        <begin position="332"/>
        <end position="360"/>
    </location>
</feature>
<keyword evidence="7 8" id="KW-0472">Membrane</keyword>
<evidence type="ECO:0000259" key="10">
    <source>
        <dbReference type="PROSITE" id="PS50929"/>
    </source>
</evidence>
<evidence type="ECO:0000256" key="2">
    <source>
        <dbReference type="ARBA" id="ARBA00022448"/>
    </source>
</evidence>
<dbReference type="CDD" id="cd18602">
    <property type="entry name" value="ABC_6TM_SUR1_D2_like"/>
    <property type="match status" value="1"/>
</dbReference>
<dbReference type="InterPro" id="IPR003593">
    <property type="entry name" value="AAA+_ATPase"/>
</dbReference>
<dbReference type="Pfam" id="PF00005">
    <property type="entry name" value="ABC_tran"/>
    <property type="match status" value="2"/>
</dbReference>
<evidence type="ECO:0000256" key="1">
    <source>
        <dbReference type="ARBA" id="ARBA00004141"/>
    </source>
</evidence>
<reference evidence="12" key="1">
    <citation type="submission" date="2025-08" db="UniProtKB">
        <authorList>
            <consortium name="RefSeq"/>
        </authorList>
    </citation>
    <scope>IDENTIFICATION</scope>
</reference>
<dbReference type="CDD" id="cd03244">
    <property type="entry name" value="ABCC_MRP_domain2"/>
    <property type="match status" value="1"/>
</dbReference>
<dbReference type="PROSITE" id="PS50893">
    <property type="entry name" value="ABC_TRANSPORTER_2"/>
    <property type="match status" value="2"/>
</dbReference>
<name>A0A8B7ZF84_ACAPL</name>
<dbReference type="InterPro" id="IPR017871">
    <property type="entry name" value="ABC_transporter-like_CS"/>
</dbReference>
<dbReference type="KEGG" id="aplc:110986170"/>
<keyword evidence="4" id="KW-0547">Nucleotide-binding</keyword>
<dbReference type="FunFam" id="3.40.50.300:FF:002366">
    <property type="entry name" value="Uncharacterized protein"/>
    <property type="match status" value="1"/>
</dbReference>
<dbReference type="SUPFAM" id="SSF90123">
    <property type="entry name" value="ABC transporter transmembrane region"/>
    <property type="match status" value="1"/>
</dbReference>
<evidence type="ECO:0000256" key="4">
    <source>
        <dbReference type="ARBA" id="ARBA00022741"/>
    </source>
</evidence>
<feature type="domain" description="ABC transporter" evidence="9">
    <location>
        <begin position="1"/>
        <end position="211"/>
    </location>
</feature>
<dbReference type="InterPro" id="IPR050173">
    <property type="entry name" value="ABC_transporter_C-like"/>
</dbReference>
<evidence type="ECO:0000256" key="3">
    <source>
        <dbReference type="ARBA" id="ARBA00022692"/>
    </source>
</evidence>
<dbReference type="InterPro" id="IPR011527">
    <property type="entry name" value="ABC1_TM_dom"/>
</dbReference>
<feature type="transmembrane region" description="Helical" evidence="8">
    <location>
        <begin position="547"/>
        <end position="566"/>
    </location>
</feature>
<keyword evidence="11" id="KW-1185">Reference proteome</keyword>
<dbReference type="FunFam" id="3.40.50.300:FF:000163">
    <property type="entry name" value="Multidrug resistance-associated protein member 4"/>
    <property type="match status" value="1"/>
</dbReference>
<dbReference type="SUPFAM" id="SSF52540">
    <property type="entry name" value="P-loop containing nucleoside triphosphate hydrolases"/>
    <property type="match status" value="2"/>
</dbReference>
<organism evidence="11 12">
    <name type="scientific">Acanthaster planci</name>
    <name type="common">Crown-of-thorns starfish</name>
    <dbReference type="NCBI Taxonomy" id="133434"/>
    <lineage>
        <taxon>Eukaryota</taxon>
        <taxon>Metazoa</taxon>
        <taxon>Echinodermata</taxon>
        <taxon>Eleutherozoa</taxon>
        <taxon>Asterozoa</taxon>
        <taxon>Asteroidea</taxon>
        <taxon>Valvatacea</taxon>
        <taxon>Valvatida</taxon>
        <taxon>Acanthasteridae</taxon>
        <taxon>Acanthaster</taxon>
    </lineage>
</organism>
<feature type="domain" description="ABC transmembrane type-1" evidence="10">
    <location>
        <begin position="293"/>
        <end position="574"/>
    </location>
</feature>
<dbReference type="PROSITE" id="PS50929">
    <property type="entry name" value="ABC_TM1F"/>
    <property type="match status" value="1"/>
</dbReference>
<protein>
    <submittedName>
        <fullName evidence="12">ATP-binding cassette sub-family C member 9-like</fullName>
    </submittedName>
</protein>
<dbReference type="InterPro" id="IPR027417">
    <property type="entry name" value="P-loop_NTPase"/>
</dbReference>
<dbReference type="RefSeq" id="XP_022103515.1">
    <property type="nucleotide sequence ID" value="XM_022247823.1"/>
</dbReference>
<dbReference type="OMA" id="HIPREAP"/>
<comment type="subcellular location">
    <subcellularLocation>
        <location evidence="1">Membrane</location>
        <topology evidence="1">Multi-pass membrane protein</topology>
    </subcellularLocation>
</comment>